<evidence type="ECO:0000313" key="1">
    <source>
        <dbReference type="EMBL" id="MCY1720510.1"/>
    </source>
</evidence>
<proteinExistence type="predicted"/>
<dbReference type="AlphaFoldDB" id="A0A9X3J7B1"/>
<protein>
    <submittedName>
        <fullName evidence="1">Uncharacterized protein</fullName>
    </submittedName>
</protein>
<organism evidence="1 2">
    <name type="scientific">Draconibacterium aestuarii</name>
    <dbReference type="NCBI Taxonomy" id="2998507"/>
    <lineage>
        <taxon>Bacteria</taxon>
        <taxon>Pseudomonadati</taxon>
        <taxon>Bacteroidota</taxon>
        <taxon>Bacteroidia</taxon>
        <taxon>Marinilabiliales</taxon>
        <taxon>Prolixibacteraceae</taxon>
        <taxon>Draconibacterium</taxon>
    </lineage>
</organism>
<dbReference type="Proteomes" id="UP001145087">
    <property type="component" value="Unassembled WGS sequence"/>
</dbReference>
<accession>A0A9X3J7B1</accession>
<evidence type="ECO:0000313" key="2">
    <source>
        <dbReference type="Proteomes" id="UP001145087"/>
    </source>
</evidence>
<reference evidence="1" key="1">
    <citation type="submission" date="2022-11" db="EMBL/GenBank/DDBJ databases">
        <title>Marilongibacter aestuarii gen. nov., sp. nov., isolated from tidal flat sediment.</title>
        <authorList>
            <person name="Jiayan W."/>
        </authorList>
    </citation>
    <scope>NUCLEOTIDE SEQUENCE</scope>
    <source>
        <strain evidence="1">Z1-6</strain>
    </source>
</reference>
<gene>
    <name evidence="1" type="ORF">OU798_09170</name>
</gene>
<comment type="caution">
    <text evidence="1">The sequence shown here is derived from an EMBL/GenBank/DDBJ whole genome shotgun (WGS) entry which is preliminary data.</text>
</comment>
<keyword evidence="2" id="KW-1185">Reference proteome</keyword>
<name>A0A9X3J7B1_9BACT</name>
<dbReference type="RefSeq" id="WP_343332842.1">
    <property type="nucleotide sequence ID" value="NZ_JAPOHD010000017.1"/>
</dbReference>
<dbReference type="EMBL" id="JAPOHD010000017">
    <property type="protein sequence ID" value="MCY1720510.1"/>
    <property type="molecule type" value="Genomic_DNA"/>
</dbReference>
<sequence length="50" mass="5784">MEQNFNKGKLGLKDQGPVWKVKIGIHSGVTENKIEVFDKTKKWKMKVILN</sequence>